<evidence type="ECO:0000313" key="4">
    <source>
        <dbReference type="Proteomes" id="UP001501138"/>
    </source>
</evidence>
<dbReference type="Proteomes" id="UP001501138">
    <property type="component" value="Unassembled WGS sequence"/>
</dbReference>
<organism evidence="3 4">
    <name type="scientific">Isoptericola hypogeus</name>
    <dbReference type="NCBI Taxonomy" id="300179"/>
    <lineage>
        <taxon>Bacteria</taxon>
        <taxon>Bacillati</taxon>
        <taxon>Actinomycetota</taxon>
        <taxon>Actinomycetes</taxon>
        <taxon>Micrococcales</taxon>
        <taxon>Promicromonosporaceae</taxon>
        <taxon>Isoptericola</taxon>
    </lineage>
</organism>
<evidence type="ECO:0000256" key="1">
    <source>
        <dbReference type="ARBA" id="ARBA00008558"/>
    </source>
</evidence>
<dbReference type="PANTHER" id="PTHR15108">
    <property type="entry name" value="N-ACYLGLUCOSAMINE-2-EPIMERASE"/>
    <property type="match status" value="1"/>
</dbReference>
<dbReference type="RefSeq" id="WP_344248784.1">
    <property type="nucleotide sequence ID" value="NZ_BAAAPM010000005.1"/>
</dbReference>
<reference evidence="3 4" key="1">
    <citation type="journal article" date="2019" name="Int. J. Syst. Evol. Microbiol.">
        <title>The Global Catalogue of Microorganisms (GCM) 10K type strain sequencing project: providing services to taxonomists for standard genome sequencing and annotation.</title>
        <authorList>
            <consortium name="The Broad Institute Genomics Platform"/>
            <consortium name="The Broad Institute Genome Sequencing Center for Infectious Disease"/>
            <person name="Wu L."/>
            <person name="Ma J."/>
        </authorList>
    </citation>
    <scope>NUCLEOTIDE SEQUENCE [LARGE SCALE GENOMIC DNA]</scope>
    <source>
        <strain evidence="3 4">JCM 15589</strain>
    </source>
</reference>
<dbReference type="Gene3D" id="1.50.10.10">
    <property type="match status" value="1"/>
</dbReference>
<dbReference type="InterPro" id="IPR008928">
    <property type="entry name" value="6-hairpin_glycosidase_sf"/>
</dbReference>
<dbReference type="InterPro" id="IPR010819">
    <property type="entry name" value="AGE/CE"/>
</dbReference>
<name>A0ABN2JIE3_9MICO</name>
<gene>
    <name evidence="3" type="ORF">GCM10009809_24930</name>
</gene>
<dbReference type="Pfam" id="PF07221">
    <property type="entry name" value="GlcNAc_2-epim"/>
    <property type="match status" value="1"/>
</dbReference>
<dbReference type="InterPro" id="IPR012341">
    <property type="entry name" value="6hp_glycosidase-like_sf"/>
</dbReference>
<accession>A0ABN2JIE3</accession>
<comment type="similarity">
    <text evidence="1">Belongs to the N-acylglucosamine 2-epimerase family.</text>
</comment>
<proteinExistence type="inferred from homology"/>
<protein>
    <submittedName>
        <fullName evidence="3">AGE family epimerase/isomerase</fullName>
    </submittedName>
</protein>
<dbReference type="SUPFAM" id="SSF48208">
    <property type="entry name" value="Six-hairpin glycosidases"/>
    <property type="match status" value="1"/>
</dbReference>
<evidence type="ECO:0000256" key="2">
    <source>
        <dbReference type="ARBA" id="ARBA00023235"/>
    </source>
</evidence>
<keyword evidence="2" id="KW-0413">Isomerase</keyword>
<keyword evidence="4" id="KW-1185">Reference proteome</keyword>
<evidence type="ECO:0000313" key="3">
    <source>
        <dbReference type="EMBL" id="GAA1728367.1"/>
    </source>
</evidence>
<dbReference type="EMBL" id="BAAAPM010000005">
    <property type="protein sequence ID" value="GAA1728367.1"/>
    <property type="molecule type" value="Genomic_DNA"/>
</dbReference>
<sequence length="424" mass="45631">MTATPSSAGPTSAWRRSHFTELVHLAGTSVRDDGAAWWLDDDGRPDRSHAVETWIGCRMAHVLGLGVLLGLPEAPEPAARAIEGLRTVLADPDHGGWLTSRGPGQGDLDGTKAAYSHAFVVLAGSTGTVAGVAGAPALLDDALRTLDERFWEAEHRLHLDTRSRDWRDIDPYRGVNANMHAVEALLAAHDATGDGEWLVRAESIADRVAGWAADNGWRIPEHFDAGWNVLLEYNADRPHDPFKPYGATPGHGLEWARLLLQVDVAAGTSGRRTEVARALFDRAVEDGWDPEGGGFVYTTDWEGRPVEPRRFHWVAAEAVAAADALGTVTGDARYADLAGGWWTWIDANLVDHRRGSWFHELDTDNRPSGRTWVGKPDVYHAAQAVILPELPLTGSFAGSARAAGPILAPADGAAPAHANEASGR</sequence>
<comment type="caution">
    <text evidence="3">The sequence shown here is derived from an EMBL/GenBank/DDBJ whole genome shotgun (WGS) entry which is preliminary data.</text>
</comment>